<dbReference type="AlphaFoldDB" id="A0A0D7AV13"/>
<evidence type="ECO:0000256" key="3">
    <source>
        <dbReference type="ARBA" id="ARBA00022679"/>
    </source>
</evidence>
<gene>
    <name evidence="12" type="ORF">CYLTODRAFT_405018</name>
</gene>
<dbReference type="PROSITE" id="PS51873">
    <property type="entry name" value="TRIAD"/>
    <property type="match status" value="1"/>
</dbReference>
<dbReference type="CDD" id="cd22584">
    <property type="entry name" value="Rcat_RBR_unk"/>
    <property type="match status" value="1"/>
</dbReference>
<dbReference type="GO" id="GO:0016567">
    <property type="term" value="P:protein ubiquitination"/>
    <property type="evidence" value="ECO:0007669"/>
    <property type="project" value="InterPro"/>
</dbReference>
<dbReference type="GO" id="GO:0008270">
    <property type="term" value="F:zinc ion binding"/>
    <property type="evidence" value="ECO:0007669"/>
    <property type="project" value="UniProtKB-KW"/>
</dbReference>
<dbReference type="InterPro" id="IPR013083">
    <property type="entry name" value="Znf_RING/FYVE/PHD"/>
</dbReference>
<evidence type="ECO:0000256" key="6">
    <source>
        <dbReference type="ARBA" id="ARBA00022771"/>
    </source>
</evidence>
<dbReference type="Proteomes" id="UP000054007">
    <property type="component" value="Unassembled WGS sequence"/>
</dbReference>
<evidence type="ECO:0000259" key="10">
    <source>
        <dbReference type="PROSITE" id="PS50089"/>
    </source>
</evidence>
<reference evidence="12 13" key="1">
    <citation type="journal article" date="2015" name="Fungal Genet. Biol.">
        <title>Evolution of novel wood decay mechanisms in Agaricales revealed by the genome sequences of Fistulina hepatica and Cylindrobasidium torrendii.</title>
        <authorList>
            <person name="Floudas D."/>
            <person name="Held B.W."/>
            <person name="Riley R."/>
            <person name="Nagy L.G."/>
            <person name="Koehler G."/>
            <person name="Ransdell A.S."/>
            <person name="Younus H."/>
            <person name="Chow J."/>
            <person name="Chiniquy J."/>
            <person name="Lipzen A."/>
            <person name="Tritt A."/>
            <person name="Sun H."/>
            <person name="Haridas S."/>
            <person name="LaButti K."/>
            <person name="Ohm R.A."/>
            <person name="Kues U."/>
            <person name="Blanchette R.A."/>
            <person name="Grigoriev I.V."/>
            <person name="Minto R.E."/>
            <person name="Hibbett D.S."/>
        </authorList>
    </citation>
    <scope>NUCLEOTIDE SEQUENCE [LARGE SCALE GENOMIC DNA]</scope>
    <source>
        <strain evidence="12 13">FP15055 ss-10</strain>
    </source>
</reference>
<organism evidence="12 13">
    <name type="scientific">Cylindrobasidium torrendii FP15055 ss-10</name>
    <dbReference type="NCBI Taxonomy" id="1314674"/>
    <lineage>
        <taxon>Eukaryota</taxon>
        <taxon>Fungi</taxon>
        <taxon>Dikarya</taxon>
        <taxon>Basidiomycota</taxon>
        <taxon>Agaricomycotina</taxon>
        <taxon>Agaricomycetes</taxon>
        <taxon>Agaricomycetidae</taxon>
        <taxon>Agaricales</taxon>
        <taxon>Marasmiineae</taxon>
        <taxon>Physalacriaceae</taxon>
        <taxon>Cylindrobasidium</taxon>
    </lineage>
</organism>
<sequence>MSDLVDTETSALIAQLLLDDIEELKAARKGKGRYDQPPTDDEVAFDFQEAAFQRMLDDMKSLRVAHSMSRALVTDAAILVAAQATHDDHAYAQALSEGRPLPEKTSQQRTVEDPNFVAIVPLSTKTDAAADGKDAVGAYFDSRFLKPKTQVSAQASGSIKRVNCIICDDRIPTHESYAAPCSHSYCLSCLTDLIRASLTDESLYPPRCCSTPFSPGVFASLLPPTIQRQFEIKSREFGTPTLQRLYCASSTCSHFLGSTEDFTHPARCEKCDEGTCSLCKQFEHGTSPCPEDEATQIVRALAATQSWQTCPDCKNLIELSVGCYHITCRCKASFCYLCAEKWKNCSCPQWDENRLIVHAERRVANEVGEAVRQAQPEVFRQRVQQRAAHMYNYHDCTNHRWRYQSGGGDCEECNHYLPQYLLVCRECHLQACVRCTRNRL</sequence>
<evidence type="ECO:0000256" key="2">
    <source>
        <dbReference type="ARBA" id="ARBA00012251"/>
    </source>
</evidence>
<dbReference type="GO" id="GO:0061630">
    <property type="term" value="F:ubiquitin protein ligase activity"/>
    <property type="evidence" value="ECO:0007669"/>
    <property type="project" value="UniProtKB-EC"/>
</dbReference>
<evidence type="ECO:0000256" key="5">
    <source>
        <dbReference type="ARBA" id="ARBA00022737"/>
    </source>
</evidence>
<dbReference type="InterPro" id="IPR001841">
    <property type="entry name" value="Znf_RING"/>
</dbReference>
<dbReference type="EC" id="2.3.2.31" evidence="2"/>
<name>A0A0D7AV13_9AGAR</name>
<comment type="catalytic activity">
    <reaction evidence="1">
        <text>[E2 ubiquitin-conjugating enzyme]-S-ubiquitinyl-L-cysteine + [acceptor protein]-L-lysine = [E2 ubiquitin-conjugating enzyme]-L-cysteine + [acceptor protein]-N(6)-ubiquitinyl-L-lysine.</text>
        <dbReference type="EC" id="2.3.2.31"/>
    </reaction>
</comment>
<dbReference type="PANTHER" id="PTHR11685">
    <property type="entry name" value="RBR FAMILY RING FINGER AND IBR DOMAIN-CONTAINING"/>
    <property type="match status" value="1"/>
</dbReference>
<evidence type="ECO:0000313" key="12">
    <source>
        <dbReference type="EMBL" id="KIY62067.1"/>
    </source>
</evidence>
<keyword evidence="13" id="KW-1185">Reference proteome</keyword>
<keyword evidence="5" id="KW-0677">Repeat</keyword>
<proteinExistence type="predicted"/>
<evidence type="ECO:0000256" key="4">
    <source>
        <dbReference type="ARBA" id="ARBA00022723"/>
    </source>
</evidence>
<evidence type="ECO:0000256" key="8">
    <source>
        <dbReference type="ARBA" id="ARBA00022833"/>
    </source>
</evidence>
<dbReference type="PROSITE" id="PS50089">
    <property type="entry name" value="ZF_RING_2"/>
    <property type="match status" value="1"/>
</dbReference>
<dbReference type="InterPro" id="IPR031127">
    <property type="entry name" value="E3_UB_ligase_RBR"/>
</dbReference>
<dbReference type="Gene3D" id="1.20.120.1750">
    <property type="match status" value="1"/>
</dbReference>
<dbReference type="Gene3D" id="3.30.40.10">
    <property type="entry name" value="Zinc/RING finger domain, C3HC4 (zinc finger)"/>
    <property type="match status" value="1"/>
</dbReference>
<feature type="domain" description="RING-type" evidence="10">
    <location>
        <begin position="164"/>
        <end position="208"/>
    </location>
</feature>
<dbReference type="OrthoDB" id="9977870at2759"/>
<keyword evidence="7" id="KW-0833">Ubl conjugation pathway</keyword>
<keyword evidence="6 9" id="KW-0863">Zinc-finger</keyword>
<accession>A0A0D7AV13</accession>
<keyword evidence="8" id="KW-0862">Zinc</keyword>
<dbReference type="InterPro" id="IPR044066">
    <property type="entry name" value="TRIAD_supradom"/>
</dbReference>
<evidence type="ECO:0000256" key="9">
    <source>
        <dbReference type="PROSITE-ProRule" id="PRU00175"/>
    </source>
</evidence>
<keyword evidence="4" id="KW-0479">Metal-binding</keyword>
<dbReference type="SUPFAM" id="SSF57850">
    <property type="entry name" value="RING/U-box"/>
    <property type="match status" value="2"/>
</dbReference>
<evidence type="ECO:0000256" key="7">
    <source>
        <dbReference type="ARBA" id="ARBA00022786"/>
    </source>
</evidence>
<feature type="domain" description="RING-type" evidence="11">
    <location>
        <begin position="160"/>
        <end position="351"/>
    </location>
</feature>
<dbReference type="PROSITE" id="PS00518">
    <property type="entry name" value="ZF_RING_1"/>
    <property type="match status" value="1"/>
</dbReference>
<dbReference type="STRING" id="1314674.A0A0D7AV13"/>
<evidence type="ECO:0000256" key="1">
    <source>
        <dbReference type="ARBA" id="ARBA00001798"/>
    </source>
</evidence>
<dbReference type="Pfam" id="PF01485">
    <property type="entry name" value="IBR"/>
    <property type="match status" value="1"/>
</dbReference>
<evidence type="ECO:0000313" key="13">
    <source>
        <dbReference type="Proteomes" id="UP000054007"/>
    </source>
</evidence>
<dbReference type="InterPro" id="IPR002867">
    <property type="entry name" value="IBR_dom"/>
</dbReference>
<dbReference type="EMBL" id="KN880829">
    <property type="protein sequence ID" value="KIY62067.1"/>
    <property type="molecule type" value="Genomic_DNA"/>
</dbReference>
<protein>
    <recommendedName>
        <fullName evidence="2">RBR-type E3 ubiquitin transferase</fullName>
        <ecNumber evidence="2">2.3.2.31</ecNumber>
    </recommendedName>
</protein>
<keyword evidence="3" id="KW-0808">Transferase</keyword>
<evidence type="ECO:0000259" key="11">
    <source>
        <dbReference type="PROSITE" id="PS51873"/>
    </source>
</evidence>
<dbReference type="InterPro" id="IPR017907">
    <property type="entry name" value="Znf_RING_CS"/>
</dbReference>